<proteinExistence type="predicted"/>
<dbReference type="PANTHER" id="PTHR43357:SF4">
    <property type="entry name" value="INNER MEMBRANE ABC TRANSPORTER PERMEASE PROTEIN YDCV"/>
    <property type="match status" value="1"/>
</dbReference>
<evidence type="ECO:0000259" key="9">
    <source>
        <dbReference type="PROSITE" id="PS50928"/>
    </source>
</evidence>
<keyword evidence="6 8" id="KW-1133">Transmembrane helix</keyword>
<gene>
    <name evidence="10" type="ORF">UFOPK2131_00127</name>
</gene>
<evidence type="ECO:0000256" key="2">
    <source>
        <dbReference type="ARBA" id="ARBA00022448"/>
    </source>
</evidence>
<feature type="transmembrane region" description="Helical" evidence="8">
    <location>
        <begin position="452"/>
        <end position="478"/>
    </location>
</feature>
<dbReference type="Pfam" id="PF00528">
    <property type="entry name" value="BPD_transp_1"/>
    <property type="match status" value="2"/>
</dbReference>
<evidence type="ECO:0000313" key="10">
    <source>
        <dbReference type="EMBL" id="CAB4628577.1"/>
    </source>
</evidence>
<accession>A0A6J6IV52</accession>
<feature type="transmembrane region" description="Helical" evidence="8">
    <location>
        <begin position="498"/>
        <end position="519"/>
    </location>
</feature>
<dbReference type="GO" id="GO:0055085">
    <property type="term" value="P:transmembrane transport"/>
    <property type="evidence" value="ECO:0007669"/>
    <property type="project" value="InterPro"/>
</dbReference>
<dbReference type="GO" id="GO:0005886">
    <property type="term" value="C:plasma membrane"/>
    <property type="evidence" value="ECO:0007669"/>
    <property type="project" value="UniProtKB-SubCell"/>
</dbReference>
<protein>
    <submittedName>
        <fullName evidence="10">Unannotated protein</fullName>
    </submittedName>
</protein>
<evidence type="ECO:0000256" key="1">
    <source>
        <dbReference type="ARBA" id="ARBA00004429"/>
    </source>
</evidence>
<dbReference type="PANTHER" id="PTHR43357">
    <property type="entry name" value="INNER MEMBRANE ABC TRANSPORTER PERMEASE PROTEIN YDCV"/>
    <property type="match status" value="1"/>
</dbReference>
<sequence length="528" mass="56941">MTRKLLWAIPLSFVAVLFYWPIAKITSLGFSGDWLATLTEPKTREVVWFTLWQAAVSTLVTLVIAIPGAYLLYRKSFPGQRLIKALITVPFVLPSIVVAVGFTVFRNLHDFWIELGVTFLSDPVYWIIAAHVFVNYSIAVRTVGGVWAGLDTEVDEAAELDGAGRLRGLLSISLPQLRPAIFSAAALVFLFSATSFGIVLVLGGGQVQTIETAIYFSATQLLDLEAAAALVFVQTLITAAAFLIGSSLAKGTVGLEQVFEGSRKPRVDRRDWPATVLTAGIVVGLLVMPMLLVLVEAFKVGDGWGFGNFANLGTRGARDLLNISVIDAAANSLKNMVVAAGLAFVLGTLISWLLVRTKQKLLDLVFLVPLGVSSVVLGFGFLVSFNEAWLPLRSSWLIVPLAQALIALPMVIRLVYPALVSIGKEPIEQASLDGASSWQIWRFVESGMIKGVLLTAAGYAAIISVGEFGASSFLAYGSEGTLPTLLFRLIARPGEQNYGMAMAVSAILIVFVLLVMLLLSRYSRNKQA</sequence>
<evidence type="ECO:0000256" key="7">
    <source>
        <dbReference type="ARBA" id="ARBA00023136"/>
    </source>
</evidence>
<name>A0A6J6IV52_9ZZZZ</name>
<feature type="domain" description="ABC transmembrane type-1" evidence="9">
    <location>
        <begin position="47"/>
        <end position="245"/>
    </location>
</feature>
<keyword evidence="5 8" id="KW-0812">Transmembrane</keyword>
<feature type="transmembrane region" description="Helical" evidence="8">
    <location>
        <begin position="395"/>
        <end position="416"/>
    </location>
</feature>
<feature type="transmembrane region" description="Helical" evidence="8">
    <location>
        <begin position="180"/>
        <end position="204"/>
    </location>
</feature>
<dbReference type="Gene3D" id="1.10.3720.10">
    <property type="entry name" value="MetI-like"/>
    <property type="match status" value="2"/>
</dbReference>
<feature type="domain" description="ABC transmembrane type-1" evidence="9">
    <location>
        <begin position="329"/>
        <end position="519"/>
    </location>
</feature>
<dbReference type="SUPFAM" id="SSF161098">
    <property type="entry name" value="MetI-like"/>
    <property type="match status" value="2"/>
</dbReference>
<dbReference type="EMBL" id="CAEZVT010000003">
    <property type="protein sequence ID" value="CAB4628577.1"/>
    <property type="molecule type" value="Genomic_DNA"/>
</dbReference>
<dbReference type="InterPro" id="IPR035906">
    <property type="entry name" value="MetI-like_sf"/>
</dbReference>
<evidence type="ECO:0000256" key="6">
    <source>
        <dbReference type="ARBA" id="ARBA00022989"/>
    </source>
</evidence>
<reference evidence="10" key="1">
    <citation type="submission" date="2020-05" db="EMBL/GenBank/DDBJ databases">
        <authorList>
            <person name="Chiriac C."/>
            <person name="Salcher M."/>
            <person name="Ghai R."/>
            <person name="Kavagutti S V."/>
        </authorList>
    </citation>
    <scope>NUCLEOTIDE SEQUENCE</scope>
</reference>
<evidence type="ECO:0000256" key="3">
    <source>
        <dbReference type="ARBA" id="ARBA00022475"/>
    </source>
</evidence>
<evidence type="ECO:0000256" key="4">
    <source>
        <dbReference type="ARBA" id="ARBA00022519"/>
    </source>
</evidence>
<feature type="transmembrane region" description="Helical" evidence="8">
    <location>
        <begin position="362"/>
        <end position="383"/>
    </location>
</feature>
<feature type="transmembrane region" description="Helical" evidence="8">
    <location>
        <begin position="47"/>
        <end position="73"/>
    </location>
</feature>
<feature type="transmembrane region" description="Helical" evidence="8">
    <location>
        <begin position="85"/>
        <end position="105"/>
    </location>
</feature>
<keyword evidence="7 8" id="KW-0472">Membrane</keyword>
<keyword evidence="2" id="KW-0813">Transport</keyword>
<dbReference type="InterPro" id="IPR000515">
    <property type="entry name" value="MetI-like"/>
</dbReference>
<feature type="transmembrane region" description="Helical" evidence="8">
    <location>
        <begin position="224"/>
        <end position="244"/>
    </location>
</feature>
<evidence type="ECO:0000256" key="8">
    <source>
        <dbReference type="SAM" id="Phobius"/>
    </source>
</evidence>
<feature type="transmembrane region" description="Helical" evidence="8">
    <location>
        <begin position="336"/>
        <end position="355"/>
    </location>
</feature>
<dbReference type="CDD" id="cd06261">
    <property type="entry name" value="TM_PBP2"/>
    <property type="match status" value="2"/>
</dbReference>
<dbReference type="PROSITE" id="PS50928">
    <property type="entry name" value="ABC_TM1"/>
    <property type="match status" value="2"/>
</dbReference>
<evidence type="ECO:0000256" key="5">
    <source>
        <dbReference type="ARBA" id="ARBA00022692"/>
    </source>
</evidence>
<keyword evidence="4" id="KW-0997">Cell inner membrane</keyword>
<keyword evidence="3" id="KW-1003">Cell membrane</keyword>
<organism evidence="10">
    <name type="scientific">freshwater metagenome</name>
    <dbReference type="NCBI Taxonomy" id="449393"/>
    <lineage>
        <taxon>unclassified sequences</taxon>
        <taxon>metagenomes</taxon>
        <taxon>ecological metagenomes</taxon>
    </lineage>
</organism>
<feature type="transmembrane region" description="Helical" evidence="8">
    <location>
        <begin position="272"/>
        <end position="295"/>
    </location>
</feature>
<dbReference type="AlphaFoldDB" id="A0A6J6IV52"/>
<feature type="transmembrane region" description="Helical" evidence="8">
    <location>
        <begin position="111"/>
        <end position="134"/>
    </location>
</feature>
<comment type="subcellular location">
    <subcellularLocation>
        <location evidence="1">Cell inner membrane</location>
        <topology evidence="1">Multi-pass membrane protein</topology>
    </subcellularLocation>
</comment>